<keyword evidence="5" id="KW-1185">Reference proteome</keyword>
<dbReference type="PANTHER" id="PTHR46312:SF2">
    <property type="entry name" value="NUCLEOTIDE-BINDING OLIGOMERIZATION DOMAIN-CONTAINING PROTEIN 2-LIKE"/>
    <property type="match status" value="1"/>
</dbReference>
<dbReference type="SMART" id="SM00567">
    <property type="entry name" value="EZ_HEAT"/>
    <property type="match status" value="2"/>
</dbReference>
<dbReference type="AlphaFoldDB" id="A0A1Z3HTU7"/>
<dbReference type="PANTHER" id="PTHR46312">
    <property type="entry name" value="NACHT DOMAIN-CONTAINING PROTEIN"/>
    <property type="match status" value="1"/>
</dbReference>
<dbReference type="RefSeq" id="WP_187329513.1">
    <property type="nucleotide sequence ID" value="NZ_CP021983.2"/>
</dbReference>
<evidence type="ECO:0000256" key="1">
    <source>
        <dbReference type="ARBA" id="ARBA00022549"/>
    </source>
</evidence>
<evidence type="ECO:0000256" key="2">
    <source>
        <dbReference type="ARBA" id="ARBA00022738"/>
    </source>
</evidence>
<protein>
    <submittedName>
        <fullName evidence="4">Phycocyanobilin lyase HEAT-like repeat protein</fullName>
    </submittedName>
</protein>
<dbReference type="PROSITE" id="PS50077">
    <property type="entry name" value="HEAT_REPEAT"/>
    <property type="match status" value="1"/>
</dbReference>
<dbReference type="SUPFAM" id="SSF52540">
    <property type="entry name" value="P-loop containing nucleoside triphosphate hydrolases"/>
    <property type="match status" value="1"/>
</dbReference>
<dbReference type="InterPro" id="IPR016024">
    <property type="entry name" value="ARM-type_fold"/>
</dbReference>
<dbReference type="Gene3D" id="1.25.10.10">
    <property type="entry name" value="Leucine-rich Repeat Variant"/>
    <property type="match status" value="2"/>
</dbReference>
<dbReference type="GO" id="GO:0030089">
    <property type="term" value="C:phycobilisome"/>
    <property type="evidence" value="ECO:0007669"/>
    <property type="project" value="UniProtKB-KW"/>
</dbReference>
<dbReference type="InterPro" id="IPR011989">
    <property type="entry name" value="ARM-like"/>
</dbReference>
<dbReference type="InterPro" id="IPR035897">
    <property type="entry name" value="Toll_tir_struct_dom_sf"/>
</dbReference>
<accession>A0A1Z3HTU7</accession>
<dbReference type="PROSITE" id="PS50104">
    <property type="entry name" value="TIR"/>
    <property type="match status" value="1"/>
</dbReference>
<organism evidence="4 5">
    <name type="scientific">Halomicronema hongdechloris C2206</name>
    <dbReference type="NCBI Taxonomy" id="1641165"/>
    <lineage>
        <taxon>Bacteria</taxon>
        <taxon>Bacillati</taxon>
        <taxon>Cyanobacteriota</taxon>
        <taxon>Cyanophyceae</taxon>
        <taxon>Nodosilineales</taxon>
        <taxon>Nodosilineaceae</taxon>
        <taxon>Halomicronema</taxon>
    </lineage>
</organism>
<dbReference type="InterPro" id="IPR027417">
    <property type="entry name" value="P-loop_NTPase"/>
</dbReference>
<dbReference type="InterPro" id="IPR007111">
    <property type="entry name" value="NACHT_NTPase"/>
</dbReference>
<evidence type="ECO:0000259" key="3">
    <source>
        <dbReference type="PROSITE" id="PS50104"/>
    </source>
</evidence>
<sequence>MTGPIAQLCQLIAEKLRDAPKATLAELVAHVEGAIAANAELAAALQSQQRMEQSNRDGAKGFQFLAEDGSIVFIEGTHYHLSDPEKFQAALEAVLKGVQTAEAKTINFERYLQSLVTTYQQWWKLYALTDAVGQIKEQEQEQSLPSPFDFGLMVQTVSKERKHAGSEADLTQEKREKTERLPVLEGICKYANDHVLLVGRPGSGKSTALIRLLLEMATALSPNPSPNLGRGKPERIPVLIELRYWQNSVTERIQAFIHKHDPTLSLDESTLTSLLRQGRFLLLMDGLNELPSETARTQLASFRQDHSQVPMIFATRDLGLGGDLGIEKKLEMQPLTEGQMKEFIRAYVPYQAEAMLRQLNDRLREFGQTPLLLWMLCEVFQQSPEHQMPPNLAGIFQAFTRMYEDSSVRKHEVALLKGDVRPLSDRRLWKPALQAIAATMMQGETPVDFRRVISRHEAEGELSRIFPNEKFPVRDILDDLLKYHLLQNRSADKIEFRHQLIQEYYAAEYLLKLLPELTDEELKRDYLNLLKWTEPIALMLALVDKEEQACRVVKLAIDDVDVILGVRFAREVKQEFRAKTHHLVTVANAPRKIINLALALTQPTSADDELFEFLFEQNRQEDSLEILVESLYTSDYDTRAYVIAKLTEKYSNESIEILEKFLRKTTDGSSRALAIPALAKVSNIKAIHLAVEALDDNDWLVRLASAQALGICRHEPSVPKLIEMLEDDDYDVRGGAGKALGKIGSNQAIEGILNALSKADKEYIHADHFHRFQIEQRFIVEALIGLEYTSHESQKAAIEKLINIGSKTALRESIKEFQTVIESNSESWTSILEALAKISSSQAIDTILELLDEKIDDENLQLFTLPEIIERLEIRSAIPSLIKLIYESTGTESIANCLASLNVVEILPRLVQLWKKTEGEQYRSAITRLQNFCKFYNYEVAYGITPLGKTISLYFSYAPADEALQTQLANHLTLLEHQGVITSWSQRQILPGDEPAQVINQQLNTADIILLLISANSLADDTCYDLEIQQAIERHQAGEARVIPILLRPVDWAGAPFSQLEVLPRNHQPLTTWANQDEAFREIAEGIRAIAMEVRREKEE</sequence>
<reference evidence="4 5" key="1">
    <citation type="journal article" date="2016" name="Biochim. Biophys. Acta">
        <title>Characterization of red-shifted phycobilisomes isolated from the chlorophyll f-containing cyanobacterium Halomicronema hongdechloris.</title>
        <authorList>
            <person name="Li Y."/>
            <person name="Lin Y."/>
            <person name="Garvey C.J."/>
            <person name="Birch D."/>
            <person name="Corkery R.W."/>
            <person name="Loughlin P.C."/>
            <person name="Scheer H."/>
            <person name="Willows R.D."/>
            <person name="Chen M."/>
        </authorList>
    </citation>
    <scope>NUCLEOTIDE SEQUENCE [LARGE SCALE GENOMIC DNA]</scope>
    <source>
        <strain evidence="4 5">C2206</strain>
    </source>
</reference>
<dbReference type="InterPro" id="IPR021133">
    <property type="entry name" value="HEAT_type_2"/>
</dbReference>
<dbReference type="SUPFAM" id="SSF48371">
    <property type="entry name" value="ARM repeat"/>
    <property type="match status" value="2"/>
</dbReference>
<keyword evidence="2" id="KW-0605">Phycobilisome</keyword>
<dbReference type="Proteomes" id="UP000191901">
    <property type="component" value="Chromosome"/>
</dbReference>
<dbReference type="InterPro" id="IPR000157">
    <property type="entry name" value="TIR_dom"/>
</dbReference>
<name>A0A1Z3HTU7_9CYAN</name>
<dbReference type="Gene3D" id="3.40.50.10140">
    <property type="entry name" value="Toll/interleukin-1 receptor homology (TIR) domain"/>
    <property type="match status" value="1"/>
</dbReference>
<dbReference type="GO" id="GO:0016829">
    <property type="term" value="F:lyase activity"/>
    <property type="evidence" value="ECO:0007669"/>
    <property type="project" value="UniProtKB-KW"/>
</dbReference>
<evidence type="ECO:0000313" key="5">
    <source>
        <dbReference type="Proteomes" id="UP000191901"/>
    </source>
</evidence>
<dbReference type="GO" id="GO:0007165">
    <property type="term" value="P:signal transduction"/>
    <property type="evidence" value="ECO:0007669"/>
    <property type="project" value="InterPro"/>
</dbReference>
<keyword evidence="1" id="KW-0042">Antenna complex</keyword>
<dbReference type="Pfam" id="PF05729">
    <property type="entry name" value="NACHT"/>
    <property type="match status" value="1"/>
</dbReference>
<dbReference type="EMBL" id="CP021983">
    <property type="protein sequence ID" value="ASC73719.1"/>
    <property type="molecule type" value="Genomic_DNA"/>
</dbReference>
<dbReference type="Gene3D" id="3.40.50.300">
    <property type="entry name" value="P-loop containing nucleotide triphosphate hydrolases"/>
    <property type="match status" value="1"/>
</dbReference>
<dbReference type="InterPro" id="IPR004155">
    <property type="entry name" value="PBS_lyase_HEAT"/>
</dbReference>
<proteinExistence type="predicted"/>
<evidence type="ECO:0000313" key="4">
    <source>
        <dbReference type="EMBL" id="ASC73719.1"/>
    </source>
</evidence>
<dbReference type="Pfam" id="PF13676">
    <property type="entry name" value="TIR_2"/>
    <property type="match status" value="1"/>
</dbReference>
<dbReference type="Pfam" id="PF13646">
    <property type="entry name" value="HEAT_2"/>
    <property type="match status" value="1"/>
</dbReference>
<feature type="domain" description="TIR" evidence="3">
    <location>
        <begin position="949"/>
        <end position="1091"/>
    </location>
</feature>
<dbReference type="SMART" id="SM00255">
    <property type="entry name" value="TIR"/>
    <property type="match status" value="1"/>
</dbReference>
<gene>
    <name evidence="4" type="ORF">XM38_046910</name>
</gene>
<dbReference type="KEGG" id="hhg:XM38_046910"/>
<dbReference type="SUPFAM" id="SSF52200">
    <property type="entry name" value="Toll/Interleukin receptor TIR domain"/>
    <property type="match status" value="1"/>
</dbReference>